<dbReference type="RefSeq" id="WP_308718426.1">
    <property type="nucleotide sequence ID" value="NZ_JAVHUY010000074.1"/>
</dbReference>
<dbReference type="PANTHER" id="PTHR43744:SF12">
    <property type="entry name" value="ABC TRANSPORTER PERMEASE PROTEIN MG189-RELATED"/>
    <property type="match status" value="1"/>
</dbReference>
<protein>
    <submittedName>
        <fullName evidence="9">Carbohydrate ABC transporter permease</fullName>
    </submittedName>
</protein>
<evidence type="ECO:0000256" key="5">
    <source>
        <dbReference type="ARBA" id="ARBA00022989"/>
    </source>
</evidence>
<comment type="caution">
    <text evidence="9">The sequence shown here is derived from an EMBL/GenBank/DDBJ whole genome shotgun (WGS) entry which is preliminary data.</text>
</comment>
<evidence type="ECO:0000256" key="3">
    <source>
        <dbReference type="ARBA" id="ARBA00022475"/>
    </source>
</evidence>
<dbReference type="PANTHER" id="PTHR43744">
    <property type="entry name" value="ABC TRANSPORTER PERMEASE PROTEIN MG189-RELATED-RELATED"/>
    <property type="match status" value="1"/>
</dbReference>
<comment type="subcellular location">
    <subcellularLocation>
        <location evidence="1 7">Cell membrane</location>
        <topology evidence="1 7">Multi-pass membrane protein</topology>
    </subcellularLocation>
</comment>
<feature type="transmembrane region" description="Helical" evidence="7">
    <location>
        <begin position="15"/>
        <end position="37"/>
    </location>
</feature>
<evidence type="ECO:0000256" key="1">
    <source>
        <dbReference type="ARBA" id="ARBA00004651"/>
    </source>
</evidence>
<evidence type="ECO:0000256" key="4">
    <source>
        <dbReference type="ARBA" id="ARBA00022692"/>
    </source>
</evidence>
<keyword evidence="4 7" id="KW-0812">Transmembrane</keyword>
<feature type="transmembrane region" description="Helical" evidence="7">
    <location>
        <begin position="187"/>
        <end position="209"/>
    </location>
</feature>
<evidence type="ECO:0000313" key="10">
    <source>
        <dbReference type="Proteomes" id="UP001230908"/>
    </source>
</evidence>
<dbReference type="SUPFAM" id="SSF161098">
    <property type="entry name" value="MetI-like"/>
    <property type="match status" value="1"/>
</dbReference>
<feature type="domain" description="ABC transmembrane type-1" evidence="8">
    <location>
        <begin position="76"/>
        <end position="266"/>
    </location>
</feature>
<keyword evidence="5 7" id="KW-1133">Transmembrane helix</keyword>
<feature type="transmembrane region" description="Helical" evidence="7">
    <location>
        <begin position="247"/>
        <end position="266"/>
    </location>
</feature>
<evidence type="ECO:0000256" key="2">
    <source>
        <dbReference type="ARBA" id="ARBA00022448"/>
    </source>
</evidence>
<comment type="similarity">
    <text evidence="7">Belongs to the binding-protein-dependent transport system permease family.</text>
</comment>
<evidence type="ECO:0000259" key="8">
    <source>
        <dbReference type="PROSITE" id="PS50928"/>
    </source>
</evidence>
<reference evidence="9 10" key="1">
    <citation type="submission" date="2023-08" db="EMBL/GenBank/DDBJ databases">
        <title>Phytohabitans sansha sp. nov., isolated from marine sediment.</title>
        <authorList>
            <person name="Zhao Y."/>
            <person name="Yi K."/>
        </authorList>
    </citation>
    <scope>NUCLEOTIDE SEQUENCE [LARGE SCALE GENOMIC DNA]</scope>
    <source>
        <strain evidence="9 10">ZYX-F-186</strain>
    </source>
</reference>
<keyword evidence="2 7" id="KW-0813">Transport</keyword>
<dbReference type="InterPro" id="IPR000515">
    <property type="entry name" value="MetI-like"/>
</dbReference>
<dbReference type="InterPro" id="IPR035906">
    <property type="entry name" value="MetI-like_sf"/>
</dbReference>
<evidence type="ECO:0000256" key="6">
    <source>
        <dbReference type="ARBA" id="ARBA00023136"/>
    </source>
</evidence>
<sequence length="281" mass="31345">MSRRRTSPAERTRSVSLHVLLTAGALLMVVPFVWMILSSLKDQPQVFVFPPKWLPDPARWGNYAEVWRAAPFLRAYGNSVFIAVMIVALQLVTCAMAAYAFARLRFRGKNLLFLLFLATMMVPGQLTIIPVFLLMANIGLYDTHWAIILPEGLFSAFGVFMLRQFVRGIPLELEDAALIDGASRWRIFWSIIMPLLRAPLAALGTFTFVSSWNNFLAPLVFLRSPENYTVPVLIAQFKGEYSTNLPLLMAAASIAIVPVLVVFVIAQRQIIRGVTLTGAGK</sequence>
<keyword evidence="6 7" id="KW-0472">Membrane</keyword>
<dbReference type="Proteomes" id="UP001230908">
    <property type="component" value="Unassembled WGS sequence"/>
</dbReference>
<organism evidence="9 10">
    <name type="scientific">Phytohabitans maris</name>
    <dbReference type="NCBI Taxonomy" id="3071409"/>
    <lineage>
        <taxon>Bacteria</taxon>
        <taxon>Bacillati</taxon>
        <taxon>Actinomycetota</taxon>
        <taxon>Actinomycetes</taxon>
        <taxon>Micromonosporales</taxon>
        <taxon>Micromonosporaceae</taxon>
    </lineage>
</organism>
<dbReference type="EMBL" id="JAVHUY010000074">
    <property type="protein sequence ID" value="MDQ7911204.1"/>
    <property type="molecule type" value="Genomic_DNA"/>
</dbReference>
<dbReference type="Gene3D" id="1.10.3720.10">
    <property type="entry name" value="MetI-like"/>
    <property type="match status" value="1"/>
</dbReference>
<dbReference type="PROSITE" id="PS50928">
    <property type="entry name" value="ABC_TM1"/>
    <property type="match status" value="1"/>
</dbReference>
<keyword evidence="3" id="KW-1003">Cell membrane</keyword>
<name>A0ABU0ZVY7_9ACTN</name>
<dbReference type="Pfam" id="PF00528">
    <property type="entry name" value="BPD_transp_1"/>
    <property type="match status" value="1"/>
</dbReference>
<proteinExistence type="inferred from homology"/>
<dbReference type="CDD" id="cd06261">
    <property type="entry name" value="TM_PBP2"/>
    <property type="match status" value="1"/>
</dbReference>
<evidence type="ECO:0000256" key="7">
    <source>
        <dbReference type="RuleBase" id="RU363032"/>
    </source>
</evidence>
<accession>A0ABU0ZVY7</accession>
<gene>
    <name evidence="9" type="ORF">RB614_42620</name>
</gene>
<keyword evidence="10" id="KW-1185">Reference proteome</keyword>
<feature type="transmembrane region" description="Helical" evidence="7">
    <location>
        <begin position="111"/>
        <end position="133"/>
    </location>
</feature>
<evidence type="ECO:0000313" key="9">
    <source>
        <dbReference type="EMBL" id="MDQ7911204.1"/>
    </source>
</evidence>
<feature type="transmembrane region" description="Helical" evidence="7">
    <location>
        <begin position="80"/>
        <end position="102"/>
    </location>
</feature>
<feature type="transmembrane region" description="Helical" evidence="7">
    <location>
        <begin position="145"/>
        <end position="166"/>
    </location>
</feature>